<evidence type="ECO:0000313" key="3">
    <source>
        <dbReference type="Proteomes" id="UP000573499"/>
    </source>
</evidence>
<dbReference type="AlphaFoldDB" id="A0A7W2IM94"/>
<name>A0A7W2IM94_9BURK</name>
<evidence type="ECO:0000313" key="2">
    <source>
        <dbReference type="EMBL" id="MBA5689389.1"/>
    </source>
</evidence>
<accession>A0A7W2IM94</accession>
<feature type="region of interest" description="Disordered" evidence="1">
    <location>
        <begin position="1"/>
        <end position="21"/>
    </location>
</feature>
<reference evidence="2 3" key="1">
    <citation type="submission" date="2020-07" db="EMBL/GenBank/DDBJ databases">
        <title>Novel species isolated from subtropical streams in China.</title>
        <authorList>
            <person name="Lu H."/>
        </authorList>
    </citation>
    <scope>NUCLEOTIDE SEQUENCE [LARGE SCALE GENOMIC DNA]</scope>
    <source>
        <strain evidence="2 3">LX47W</strain>
    </source>
</reference>
<sequence>MPKSVKDEVDAPGTPIPARDKASGMLFTFPINPSTDEERKRVLVEEIIIGNGNRDKYLADATHVVEAGARHGYFITTDGRINDKRDELKEVCGVRVITPAEWLSLWDCQ</sequence>
<gene>
    <name evidence="2" type="ORF">H3H39_20300</name>
</gene>
<dbReference type="EMBL" id="JACEZU010000011">
    <property type="protein sequence ID" value="MBA5689389.1"/>
    <property type="molecule type" value="Genomic_DNA"/>
</dbReference>
<organism evidence="2 3">
    <name type="scientific">Rugamonas apoptosis</name>
    <dbReference type="NCBI Taxonomy" id="2758570"/>
    <lineage>
        <taxon>Bacteria</taxon>
        <taxon>Pseudomonadati</taxon>
        <taxon>Pseudomonadota</taxon>
        <taxon>Betaproteobacteria</taxon>
        <taxon>Burkholderiales</taxon>
        <taxon>Oxalobacteraceae</taxon>
        <taxon>Telluria group</taxon>
        <taxon>Rugamonas</taxon>
    </lineage>
</organism>
<keyword evidence="3" id="KW-1185">Reference proteome</keyword>
<comment type="caution">
    <text evidence="2">The sequence shown here is derived from an EMBL/GenBank/DDBJ whole genome shotgun (WGS) entry which is preliminary data.</text>
</comment>
<proteinExistence type="predicted"/>
<protein>
    <recommendedName>
        <fullName evidence="4">BRCT domain-containing protein</fullName>
    </recommendedName>
</protein>
<dbReference type="Proteomes" id="UP000573499">
    <property type="component" value="Unassembled WGS sequence"/>
</dbReference>
<evidence type="ECO:0000256" key="1">
    <source>
        <dbReference type="SAM" id="MobiDB-lite"/>
    </source>
</evidence>
<evidence type="ECO:0008006" key="4">
    <source>
        <dbReference type="Google" id="ProtNLM"/>
    </source>
</evidence>